<dbReference type="Gene3D" id="3.60.21.10">
    <property type="match status" value="1"/>
</dbReference>
<feature type="domain" description="Calcineurin-like phosphoesterase" evidence="2">
    <location>
        <begin position="22"/>
        <end position="226"/>
    </location>
</feature>
<evidence type="ECO:0000313" key="5">
    <source>
        <dbReference type="Proteomes" id="UP000228947"/>
    </source>
</evidence>
<dbReference type="CDD" id="cd00838">
    <property type="entry name" value="MPP_superfamily"/>
    <property type="match status" value="1"/>
</dbReference>
<evidence type="ECO:0000256" key="1">
    <source>
        <dbReference type="ARBA" id="ARBA00008950"/>
    </source>
</evidence>
<dbReference type="InterPro" id="IPR050126">
    <property type="entry name" value="Ap4A_hydrolase"/>
</dbReference>
<dbReference type="InterPro" id="IPR011152">
    <property type="entry name" value="Pesterase_MJ0912"/>
</dbReference>
<dbReference type="EMBL" id="PGTL01000008">
    <property type="protein sequence ID" value="PJF42809.1"/>
    <property type="molecule type" value="Genomic_DNA"/>
</dbReference>
<proteinExistence type="inferred from homology"/>
<dbReference type="SUPFAM" id="SSF56300">
    <property type="entry name" value="Metallo-dependent phosphatases"/>
    <property type="match status" value="1"/>
</dbReference>
<evidence type="ECO:0000313" key="3">
    <source>
        <dbReference type="EMBL" id="PJF35878.1"/>
    </source>
</evidence>
<sequence>MCRLTAPGVRIPLPPPEDITLRLAILSDIHGNLHALEAVLADVSAYAAPDQIWVLGDLCLMGAHPAECLQCIRSLPNVRVISGNTDRRLITGQRSPVRPKDAEEWAHFAEWLAQRDQCHNWTISRLSYADCEYLSQLPPELELHVPNYGWLIGYHGAPGNDEANLLPDMPADEILDHFLDREGRFGVGGHTHIAMDRELGAWRVVNVGSVGLPKDDPRPAYVIATFNGTAQVEIRRVAYDVEQAIKALEQSGNPSWQWAAENFKRA</sequence>
<dbReference type="Proteomes" id="UP000229681">
    <property type="component" value="Unassembled WGS sequence"/>
</dbReference>
<dbReference type="InterPro" id="IPR024654">
    <property type="entry name" value="Calcineurin-like_PHP_lpxH"/>
</dbReference>
<dbReference type="PANTHER" id="PTHR42850">
    <property type="entry name" value="METALLOPHOSPHOESTERASE"/>
    <property type="match status" value="1"/>
</dbReference>
<comment type="caution">
    <text evidence="3">The sequence shown here is derived from an EMBL/GenBank/DDBJ whole genome shotgun (WGS) entry which is preliminary data.</text>
</comment>
<dbReference type="PANTHER" id="PTHR42850:SF2">
    <property type="entry name" value="BLL5683 PROTEIN"/>
    <property type="match status" value="1"/>
</dbReference>
<protein>
    <recommendedName>
        <fullName evidence="2">Calcineurin-like phosphoesterase domain-containing protein</fullName>
    </recommendedName>
</protein>
<organism evidence="3 6">
    <name type="scientific">Candidatus Thermofonsia Clade 1 bacterium</name>
    <dbReference type="NCBI Taxonomy" id="2364210"/>
    <lineage>
        <taxon>Bacteria</taxon>
        <taxon>Bacillati</taxon>
        <taxon>Chloroflexota</taxon>
        <taxon>Candidatus Thermofontia</taxon>
        <taxon>Candidatus Thermofonsia Clade 1</taxon>
    </lineage>
</organism>
<dbReference type="EMBL" id="PGTM01000101">
    <property type="protein sequence ID" value="PJF35878.1"/>
    <property type="molecule type" value="Genomic_DNA"/>
</dbReference>
<dbReference type="PIRSF" id="PIRSF000883">
    <property type="entry name" value="Pesterase_MJ0912"/>
    <property type="match status" value="1"/>
</dbReference>
<reference evidence="5 6" key="1">
    <citation type="submission" date="2017-11" db="EMBL/GenBank/DDBJ databases">
        <title>Evolution of Phototrophy in the Chloroflexi Phylum Driven by Horizontal Gene Transfer.</title>
        <authorList>
            <person name="Ward L.M."/>
            <person name="Hemp J."/>
            <person name="Shih P.M."/>
            <person name="Mcglynn S.E."/>
            <person name="Fischer W."/>
        </authorList>
    </citation>
    <scope>NUCLEOTIDE SEQUENCE [LARGE SCALE GENOMIC DNA]</scope>
    <source>
        <strain evidence="4">CP1_1M</strain>
        <strain evidence="3">JP3_13</strain>
    </source>
</reference>
<dbReference type="InterPro" id="IPR029052">
    <property type="entry name" value="Metallo-depent_PP-like"/>
</dbReference>
<dbReference type="GO" id="GO:0016791">
    <property type="term" value="F:phosphatase activity"/>
    <property type="evidence" value="ECO:0007669"/>
    <property type="project" value="TreeGrafter"/>
</dbReference>
<name>A0A2M8PED0_9CHLR</name>
<comment type="similarity">
    <text evidence="1">Belongs to the metallophosphoesterase superfamily. YfcE family.</text>
</comment>
<accession>A0A2M8PED0</accession>
<dbReference type="Pfam" id="PF12850">
    <property type="entry name" value="Metallophos_2"/>
    <property type="match status" value="1"/>
</dbReference>
<evidence type="ECO:0000313" key="4">
    <source>
        <dbReference type="EMBL" id="PJF42809.1"/>
    </source>
</evidence>
<dbReference type="Proteomes" id="UP000228947">
    <property type="component" value="Unassembled WGS sequence"/>
</dbReference>
<evidence type="ECO:0000313" key="6">
    <source>
        <dbReference type="Proteomes" id="UP000229681"/>
    </source>
</evidence>
<evidence type="ECO:0000259" key="2">
    <source>
        <dbReference type="Pfam" id="PF12850"/>
    </source>
</evidence>
<gene>
    <name evidence="3" type="ORF">CUN49_08310</name>
    <name evidence="4" type="ORF">CUN50_02650</name>
</gene>
<dbReference type="AlphaFoldDB" id="A0A2M8PED0"/>
<dbReference type="GO" id="GO:0005737">
    <property type="term" value="C:cytoplasm"/>
    <property type="evidence" value="ECO:0007669"/>
    <property type="project" value="TreeGrafter"/>
</dbReference>